<keyword evidence="2" id="KW-1185">Reference proteome</keyword>
<evidence type="ECO:0000313" key="2">
    <source>
        <dbReference type="Proteomes" id="UP001056120"/>
    </source>
</evidence>
<proteinExistence type="predicted"/>
<reference evidence="2" key="1">
    <citation type="journal article" date="2022" name="Mol. Ecol. Resour.">
        <title>The genomes of chicory, endive, great burdock and yacon provide insights into Asteraceae palaeo-polyploidization history and plant inulin production.</title>
        <authorList>
            <person name="Fan W."/>
            <person name="Wang S."/>
            <person name="Wang H."/>
            <person name="Wang A."/>
            <person name="Jiang F."/>
            <person name="Liu H."/>
            <person name="Zhao H."/>
            <person name="Xu D."/>
            <person name="Zhang Y."/>
        </authorList>
    </citation>
    <scope>NUCLEOTIDE SEQUENCE [LARGE SCALE GENOMIC DNA]</scope>
    <source>
        <strain evidence="2">cv. Yunnan</strain>
    </source>
</reference>
<dbReference type="Proteomes" id="UP001056120">
    <property type="component" value="Linkage Group LG17"/>
</dbReference>
<reference evidence="1 2" key="2">
    <citation type="journal article" date="2022" name="Mol. Ecol. Resour.">
        <title>The genomes of chicory, endive, great burdock and yacon provide insights into Asteraceae paleo-polyploidization history and plant inulin production.</title>
        <authorList>
            <person name="Fan W."/>
            <person name="Wang S."/>
            <person name="Wang H."/>
            <person name="Wang A."/>
            <person name="Jiang F."/>
            <person name="Liu H."/>
            <person name="Zhao H."/>
            <person name="Xu D."/>
            <person name="Zhang Y."/>
        </authorList>
    </citation>
    <scope>NUCLEOTIDE SEQUENCE [LARGE SCALE GENOMIC DNA]</scope>
    <source>
        <strain evidence="2">cv. Yunnan</strain>
        <tissue evidence="1">Leaves</tissue>
    </source>
</reference>
<sequence>MKLIMMPEFCGPLEYVLVLMIYRAARAALVRLINSYCCLASGGLLLVFPGCFAACYAFGYRKALRTKYNLQEAPCGDFITHLCCHLCALCQEYREIRERSVDVRPDAKMVEITAPEVQTMDLGVRN</sequence>
<evidence type="ECO:0000313" key="1">
    <source>
        <dbReference type="EMBL" id="KAI3760704.1"/>
    </source>
</evidence>
<comment type="caution">
    <text evidence="1">The sequence shown here is derived from an EMBL/GenBank/DDBJ whole genome shotgun (WGS) entry which is preliminary data.</text>
</comment>
<organism evidence="1 2">
    <name type="scientific">Smallanthus sonchifolius</name>
    <dbReference type="NCBI Taxonomy" id="185202"/>
    <lineage>
        <taxon>Eukaryota</taxon>
        <taxon>Viridiplantae</taxon>
        <taxon>Streptophyta</taxon>
        <taxon>Embryophyta</taxon>
        <taxon>Tracheophyta</taxon>
        <taxon>Spermatophyta</taxon>
        <taxon>Magnoliopsida</taxon>
        <taxon>eudicotyledons</taxon>
        <taxon>Gunneridae</taxon>
        <taxon>Pentapetalae</taxon>
        <taxon>asterids</taxon>
        <taxon>campanulids</taxon>
        <taxon>Asterales</taxon>
        <taxon>Asteraceae</taxon>
        <taxon>Asteroideae</taxon>
        <taxon>Heliantheae alliance</taxon>
        <taxon>Millerieae</taxon>
        <taxon>Smallanthus</taxon>
    </lineage>
</organism>
<accession>A0ACB9ENV3</accession>
<protein>
    <submittedName>
        <fullName evidence="1">Uncharacterized protein</fullName>
    </submittedName>
</protein>
<name>A0ACB9ENV3_9ASTR</name>
<gene>
    <name evidence="1" type="ORF">L1987_51103</name>
</gene>
<dbReference type="EMBL" id="CM042034">
    <property type="protein sequence ID" value="KAI3760704.1"/>
    <property type="molecule type" value="Genomic_DNA"/>
</dbReference>